<sequence>MKEIKLLMAVLVIGILSVSSSLGGNDEAASTFEMDWFVWPEDFDFGEGFDLGGGLSWEDAGTILTPSPGEASLDQTAAYASSDEPSIDPSGWQIPVDGWIIDEGFYSDEGGSEGEEPGWSETDDHPWMPGPEENALWIVFPYSTNVRTTKLLIQKDRFAKELLIPGMDGKVTIYEERPDGTVSSYVPGWQVKANRAYRAWFTADSPGDYTVWYEVYNSKNDLTTTSNAIRYRVFENLAVVVLNEAKCPGETATLRAIASGCDPIKYEWFKGDSSGTGTKIANATESVYIIRNVSNEDAGYYTCKVTCNQESDEDRGRFFVGWWECDGISPCICKFRPA</sequence>
<dbReference type="Gene3D" id="2.60.40.10">
    <property type="entry name" value="Immunoglobulins"/>
    <property type="match status" value="1"/>
</dbReference>
<dbReference type="SUPFAM" id="SSF48726">
    <property type="entry name" value="Immunoglobulin"/>
    <property type="match status" value="1"/>
</dbReference>
<dbReference type="InterPro" id="IPR036179">
    <property type="entry name" value="Ig-like_dom_sf"/>
</dbReference>
<comment type="caution">
    <text evidence="2">The sequence shown here is derived from an EMBL/GenBank/DDBJ whole genome shotgun (WGS) entry which is preliminary data.</text>
</comment>
<dbReference type="InterPro" id="IPR007110">
    <property type="entry name" value="Ig-like_dom"/>
</dbReference>
<dbReference type="Pfam" id="PF13927">
    <property type="entry name" value="Ig_3"/>
    <property type="match status" value="1"/>
</dbReference>
<evidence type="ECO:0000259" key="1">
    <source>
        <dbReference type="PROSITE" id="PS50835"/>
    </source>
</evidence>
<organism evidence="2 3">
    <name type="scientific">Candidatus Methanocrinis natronophilus</name>
    <dbReference type="NCBI Taxonomy" id="3033396"/>
    <lineage>
        <taxon>Archaea</taxon>
        <taxon>Methanobacteriati</taxon>
        <taxon>Methanobacteriota</taxon>
        <taxon>Stenosarchaea group</taxon>
        <taxon>Methanomicrobia</taxon>
        <taxon>Methanotrichales</taxon>
        <taxon>Methanotrichaceae</taxon>
        <taxon>Methanocrinis</taxon>
    </lineage>
</organism>
<protein>
    <submittedName>
        <fullName evidence="2">Immunoglobulin domain-containing protein</fullName>
    </submittedName>
</protein>
<feature type="domain" description="Ig-like" evidence="1">
    <location>
        <begin position="249"/>
        <end position="319"/>
    </location>
</feature>
<evidence type="ECO:0000313" key="2">
    <source>
        <dbReference type="EMBL" id="MDF0591508.1"/>
    </source>
</evidence>
<dbReference type="RefSeq" id="WP_316967240.1">
    <property type="nucleotide sequence ID" value="NZ_JARFPK010000044.1"/>
</dbReference>
<reference evidence="2 3" key="1">
    <citation type="submission" date="2023-03" db="EMBL/GenBank/DDBJ databases">
        <title>WGS of Methanotrichaceae archaeon Mx.</title>
        <authorList>
            <person name="Sorokin D.Y."/>
            <person name="Merkel A.Y."/>
        </authorList>
    </citation>
    <scope>NUCLEOTIDE SEQUENCE [LARGE SCALE GENOMIC DNA]</scope>
    <source>
        <strain evidence="2 3">Mx</strain>
    </source>
</reference>
<proteinExistence type="predicted"/>
<accession>A0ABT5XA30</accession>
<dbReference type="PROSITE" id="PS50835">
    <property type="entry name" value="IG_LIKE"/>
    <property type="match status" value="1"/>
</dbReference>
<keyword evidence="3" id="KW-1185">Reference proteome</keyword>
<evidence type="ECO:0000313" key="3">
    <source>
        <dbReference type="Proteomes" id="UP001220010"/>
    </source>
</evidence>
<gene>
    <name evidence="2" type="ORF">P0O15_10085</name>
</gene>
<dbReference type="EMBL" id="JARFPK010000044">
    <property type="protein sequence ID" value="MDF0591508.1"/>
    <property type="molecule type" value="Genomic_DNA"/>
</dbReference>
<dbReference type="Proteomes" id="UP001220010">
    <property type="component" value="Unassembled WGS sequence"/>
</dbReference>
<name>A0ABT5XA30_9EURY</name>
<dbReference type="InterPro" id="IPR013783">
    <property type="entry name" value="Ig-like_fold"/>
</dbReference>